<dbReference type="GO" id="GO:0004160">
    <property type="term" value="F:dihydroxy-acid dehydratase activity"/>
    <property type="evidence" value="ECO:0007669"/>
    <property type="project" value="UniProtKB-UniRule"/>
</dbReference>
<comment type="function">
    <text evidence="15">Functions in the biosynthesis of branched-chain amino acids. Catalyzes the dehydration of (2R,3R)-2,3-dihydroxy-3-methylpentanoate (2,3-dihydroxy-3-methylvalerate) into 2-oxo-3-methylpentanoate (2-oxo-3-methylvalerate) and of (2R)-2,3-dihydroxy-3-methylbutanoate (2,3-dihydroxyisovalerate) into 2-oxo-3-methylbutanoate (2-oxoisovalerate), the penultimate precursor to L-isoleucine and L-valine, respectively.</text>
</comment>
<dbReference type="PANTHER" id="PTHR21000">
    <property type="entry name" value="DIHYDROXY-ACID DEHYDRATASE DAD"/>
    <property type="match status" value="1"/>
</dbReference>
<dbReference type="SUPFAM" id="SSF52016">
    <property type="entry name" value="LeuD/IlvD-like"/>
    <property type="match status" value="1"/>
</dbReference>
<evidence type="ECO:0000256" key="8">
    <source>
        <dbReference type="ARBA" id="ARBA00023014"/>
    </source>
</evidence>
<evidence type="ECO:0000256" key="15">
    <source>
        <dbReference type="HAMAP-Rule" id="MF_00012"/>
    </source>
</evidence>
<keyword evidence="7 15" id="KW-0408">Iron</keyword>
<dbReference type="SUPFAM" id="SSF143975">
    <property type="entry name" value="IlvD/EDD N-terminal domain-like"/>
    <property type="match status" value="1"/>
</dbReference>
<dbReference type="EC" id="4.2.1.9" evidence="14 15"/>
<keyword evidence="8 15" id="KW-0411">Iron-sulfur</keyword>
<dbReference type="EMBL" id="BSEJ01000012">
    <property type="protein sequence ID" value="GLJ62317.1"/>
    <property type="molecule type" value="Genomic_DNA"/>
</dbReference>
<keyword evidence="6 15" id="KW-0460">Magnesium</keyword>
<dbReference type="HAMAP" id="MF_00012">
    <property type="entry name" value="IlvD"/>
    <property type="match status" value="1"/>
</dbReference>
<feature type="domain" description="Dihydroxy-acid/6-phosphogluconate dehydratase C-terminal" evidence="17">
    <location>
        <begin position="376"/>
        <end position="564"/>
    </location>
</feature>
<dbReference type="AlphaFoldDB" id="A0A9W6H4V7"/>
<keyword evidence="19" id="KW-1185">Reference proteome</keyword>
<feature type="domain" description="Dihydroxy-acid/6-phosphogluconate dehydratase N-terminal" evidence="16">
    <location>
        <begin position="41"/>
        <end position="363"/>
    </location>
</feature>
<organism evidence="18 19">
    <name type="scientific">Microbacterium barkeri</name>
    <dbReference type="NCBI Taxonomy" id="33917"/>
    <lineage>
        <taxon>Bacteria</taxon>
        <taxon>Bacillati</taxon>
        <taxon>Actinomycetota</taxon>
        <taxon>Actinomycetes</taxon>
        <taxon>Micrococcales</taxon>
        <taxon>Microbacteriaceae</taxon>
        <taxon>Microbacterium</taxon>
    </lineage>
</organism>
<dbReference type="Proteomes" id="UP001142462">
    <property type="component" value="Unassembled WGS sequence"/>
</dbReference>
<reference evidence="18" key="1">
    <citation type="journal article" date="2014" name="Int. J. Syst. Evol. Microbiol.">
        <title>Complete genome sequence of Corynebacterium casei LMG S-19264T (=DSM 44701T), isolated from a smear-ripened cheese.</title>
        <authorList>
            <consortium name="US DOE Joint Genome Institute (JGI-PGF)"/>
            <person name="Walter F."/>
            <person name="Albersmeier A."/>
            <person name="Kalinowski J."/>
            <person name="Ruckert C."/>
        </authorList>
    </citation>
    <scope>NUCLEOTIDE SEQUENCE</scope>
    <source>
        <strain evidence="18">VKM Ac-1020</strain>
    </source>
</reference>
<evidence type="ECO:0000256" key="14">
    <source>
        <dbReference type="ARBA" id="ARBA00029490"/>
    </source>
</evidence>
<evidence type="ECO:0000313" key="19">
    <source>
        <dbReference type="Proteomes" id="UP001142462"/>
    </source>
</evidence>
<feature type="binding site" description="via carbamate group" evidence="15">
    <location>
        <position position="131"/>
    </location>
    <ligand>
        <name>Mg(2+)</name>
        <dbReference type="ChEBI" id="CHEBI:18420"/>
    </ligand>
</feature>
<evidence type="ECO:0000256" key="9">
    <source>
        <dbReference type="ARBA" id="ARBA00023239"/>
    </source>
</evidence>
<dbReference type="NCBIfam" id="NF002068">
    <property type="entry name" value="PRK00911.1"/>
    <property type="match status" value="1"/>
</dbReference>
<evidence type="ECO:0000259" key="17">
    <source>
        <dbReference type="Pfam" id="PF24877"/>
    </source>
</evidence>
<keyword evidence="5 15" id="KW-0479">Metal-binding</keyword>
<comment type="caution">
    <text evidence="15">Lacks conserved residue(s) required for the propagation of feature annotation.</text>
</comment>
<evidence type="ECO:0000256" key="1">
    <source>
        <dbReference type="ARBA" id="ARBA00001946"/>
    </source>
</evidence>
<dbReference type="InterPro" id="IPR000581">
    <property type="entry name" value="ILV_EDD_N"/>
</dbReference>
<dbReference type="PROSITE" id="PS00886">
    <property type="entry name" value="ILVD_EDD_1"/>
    <property type="match status" value="1"/>
</dbReference>
<feature type="binding site" evidence="15">
    <location>
        <position position="88"/>
    </location>
    <ligand>
        <name>Mg(2+)</name>
        <dbReference type="ChEBI" id="CHEBI:18420"/>
    </ligand>
</feature>
<keyword evidence="4 15" id="KW-0001">2Fe-2S</keyword>
<evidence type="ECO:0000256" key="12">
    <source>
        <dbReference type="ARBA" id="ARBA00029436"/>
    </source>
</evidence>
<comment type="cofactor">
    <cofactor evidence="1 15">
        <name>Mg(2+)</name>
        <dbReference type="ChEBI" id="CHEBI:18420"/>
    </cofactor>
</comment>
<evidence type="ECO:0000256" key="10">
    <source>
        <dbReference type="ARBA" id="ARBA00023304"/>
    </source>
</evidence>
<dbReference type="GO" id="GO:0009097">
    <property type="term" value="P:isoleucine biosynthetic process"/>
    <property type="evidence" value="ECO:0007669"/>
    <property type="project" value="UniProtKB-UniRule"/>
</dbReference>
<comment type="pathway">
    <text evidence="13 15">Amino-acid biosynthesis; L-isoleucine biosynthesis; L-isoleucine from 2-oxobutanoate: step 3/4.</text>
</comment>
<comment type="caution">
    <text evidence="18">The sequence shown here is derived from an EMBL/GenBank/DDBJ whole genome shotgun (WGS) entry which is preliminary data.</text>
</comment>
<keyword evidence="9 15" id="KW-0456">Lyase</keyword>
<comment type="catalytic activity">
    <reaction evidence="11">
        <text>(2R)-2,3-dihydroxy-3-methylbutanoate = 3-methyl-2-oxobutanoate + H2O</text>
        <dbReference type="Rhea" id="RHEA:24809"/>
        <dbReference type="ChEBI" id="CHEBI:11851"/>
        <dbReference type="ChEBI" id="CHEBI:15377"/>
        <dbReference type="ChEBI" id="CHEBI:49072"/>
        <dbReference type="EC" id="4.2.1.9"/>
    </reaction>
    <physiologicalReaction direction="left-to-right" evidence="11">
        <dbReference type="Rhea" id="RHEA:24810"/>
    </physiologicalReaction>
</comment>
<name>A0A9W6H4V7_9MICO</name>
<evidence type="ECO:0000256" key="7">
    <source>
        <dbReference type="ARBA" id="ARBA00023004"/>
    </source>
</evidence>
<comment type="subunit">
    <text evidence="15">Homodimer.</text>
</comment>
<feature type="binding site" evidence="15">
    <location>
        <position position="56"/>
    </location>
    <ligand>
        <name>[2Fe-2S] cluster</name>
        <dbReference type="ChEBI" id="CHEBI:190135"/>
    </ligand>
</feature>
<dbReference type="InterPro" id="IPR050165">
    <property type="entry name" value="DHAD_IlvD/Edd"/>
</dbReference>
<gene>
    <name evidence="18" type="primary">ilvD_1</name>
    <name evidence="15" type="synonym">ilvD</name>
    <name evidence="18" type="ORF">GCM10017576_24470</name>
</gene>
<feature type="binding site" evidence="15">
    <location>
        <position position="130"/>
    </location>
    <ligand>
        <name>Mg(2+)</name>
        <dbReference type="ChEBI" id="CHEBI:18420"/>
    </ligand>
</feature>
<reference evidence="18" key="2">
    <citation type="submission" date="2023-01" db="EMBL/GenBank/DDBJ databases">
        <authorList>
            <person name="Sun Q."/>
            <person name="Evtushenko L."/>
        </authorList>
    </citation>
    <scope>NUCLEOTIDE SEQUENCE</scope>
    <source>
        <strain evidence="18">VKM Ac-1020</strain>
    </source>
</reference>
<dbReference type="FunFam" id="3.50.30.80:FF:000001">
    <property type="entry name" value="Dihydroxy-acid dehydratase"/>
    <property type="match status" value="1"/>
</dbReference>
<dbReference type="Pfam" id="PF24877">
    <property type="entry name" value="ILV_EDD_C"/>
    <property type="match status" value="1"/>
</dbReference>
<dbReference type="RefSeq" id="WP_271174010.1">
    <property type="nucleotide sequence ID" value="NZ_BSEJ01000012.1"/>
</dbReference>
<dbReference type="InterPro" id="IPR004404">
    <property type="entry name" value="DihydroxyA_deHydtase"/>
</dbReference>
<dbReference type="InterPro" id="IPR042096">
    <property type="entry name" value="Dihydro-acid_dehy_C"/>
</dbReference>
<feature type="binding site" evidence="15">
    <location>
        <position position="457"/>
    </location>
    <ligand>
        <name>Mg(2+)</name>
        <dbReference type="ChEBI" id="CHEBI:18420"/>
    </ligand>
</feature>
<dbReference type="PANTHER" id="PTHR21000:SF5">
    <property type="entry name" value="DIHYDROXY-ACID DEHYDRATASE, MITOCHONDRIAL"/>
    <property type="match status" value="1"/>
</dbReference>
<comment type="catalytic activity">
    <reaction evidence="15">
        <text>(2R,3R)-2,3-dihydroxy-3-methylpentanoate = (S)-3-methyl-2-oxopentanoate + H2O</text>
        <dbReference type="Rhea" id="RHEA:27694"/>
        <dbReference type="ChEBI" id="CHEBI:15377"/>
        <dbReference type="ChEBI" id="CHEBI:35146"/>
        <dbReference type="ChEBI" id="CHEBI:49258"/>
        <dbReference type="EC" id="4.2.1.9"/>
    </reaction>
</comment>
<evidence type="ECO:0000256" key="3">
    <source>
        <dbReference type="ARBA" id="ARBA00022605"/>
    </source>
</evidence>
<dbReference type="GO" id="GO:0009099">
    <property type="term" value="P:L-valine biosynthetic process"/>
    <property type="evidence" value="ECO:0007669"/>
    <property type="project" value="UniProtKB-UniRule"/>
</dbReference>
<dbReference type="PROSITE" id="PS00887">
    <property type="entry name" value="ILVD_EDD_2"/>
    <property type="match status" value="1"/>
</dbReference>
<evidence type="ECO:0000256" key="13">
    <source>
        <dbReference type="ARBA" id="ARBA00029437"/>
    </source>
</evidence>
<proteinExistence type="inferred from homology"/>
<evidence type="ECO:0000256" key="6">
    <source>
        <dbReference type="ARBA" id="ARBA00022842"/>
    </source>
</evidence>
<evidence type="ECO:0000259" key="16">
    <source>
        <dbReference type="Pfam" id="PF00920"/>
    </source>
</evidence>
<evidence type="ECO:0000256" key="11">
    <source>
        <dbReference type="ARBA" id="ARBA00029304"/>
    </source>
</evidence>
<dbReference type="GO" id="GO:0000287">
    <property type="term" value="F:magnesium ion binding"/>
    <property type="evidence" value="ECO:0007669"/>
    <property type="project" value="UniProtKB-UniRule"/>
</dbReference>
<evidence type="ECO:0000256" key="2">
    <source>
        <dbReference type="ARBA" id="ARBA00006486"/>
    </source>
</evidence>
<protein>
    <recommendedName>
        <fullName evidence="14 15">Dihydroxy-acid dehydratase</fullName>
        <shortName evidence="15">DAD</shortName>
        <ecNumber evidence="14 15">4.2.1.9</ecNumber>
    </recommendedName>
</protein>
<dbReference type="InterPro" id="IPR056740">
    <property type="entry name" value="ILV_EDD_C"/>
</dbReference>
<keyword evidence="10 15" id="KW-0100">Branched-chain amino acid biosynthesis</keyword>
<sequence length="567" mass="59650">MSDTPEIDIKPRSRVVTDGIEATTSRGMLRAVGMGDADWDKPQIGIASSWNEITPCNLSLDRLAQGAKEGVHSGGGYPLQFGTVSVSDGISMGHEGMHFSLVSREVIADSVETVIMAERLDGTVLLAGCDKSIPGMLMASARLGLSSVFLYAGSIAPGWVKLSDGTEKDITIIDSFEAVGACRAGLMSEEDLKRIECAFAPGEGACGGMYTANTMASVAEALGLSLPGSAAPPAADRRRDYFAHRSGEAVVELLRQGITTKDILTKESFENAIALAMALGGSTNVVLHLLAIAREAEVELSLHDFNRIGDRVPHVADMKPFGKYVMNDVDRHGGIPVIMKAMLDEGLIHGDALTVTGKTVAENLRELDPDPIDGTVVHRFDDPIHATGGLTILHGSLAPEGAVVKTAGFDASVFEGPARVFERERGAMDALANGEIAAGDVVVIRYEGPKGGPGMREMLAITAAIKGAGLGRDVLLLTDGRFSGGTTGLCIGHIAPEAVDAGPIAFVRDGDLIRVDIAARTLDLLVDEAELSSRREGWEPLPPRYTRGVLAKYSKLVRSAAEGATTG</sequence>
<dbReference type="Pfam" id="PF00920">
    <property type="entry name" value="ILVD_EDD_N"/>
    <property type="match status" value="1"/>
</dbReference>
<feature type="active site" description="Proton acceptor" evidence="15">
    <location>
        <position position="483"/>
    </location>
</feature>
<comment type="pathway">
    <text evidence="12 15">Amino-acid biosynthesis; L-valine biosynthesis; L-valine from pyruvate: step 3/4.</text>
</comment>
<evidence type="ECO:0000313" key="18">
    <source>
        <dbReference type="EMBL" id="GLJ62317.1"/>
    </source>
</evidence>
<dbReference type="InterPro" id="IPR020558">
    <property type="entry name" value="DiOHA_6PGluconate_deHydtase_CS"/>
</dbReference>
<accession>A0A9W6H4V7</accession>
<comment type="cofactor">
    <cofactor evidence="15">
        <name>[2Fe-2S] cluster</name>
        <dbReference type="ChEBI" id="CHEBI:190135"/>
    </cofactor>
    <text evidence="15">Binds 1 [2Fe-2S] cluster per subunit. This cluster acts as a Lewis acid cofactor.</text>
</comment>
<evidence type="ECO:0000256" key="4">
    <source>
        <dbReference type="ARBA" id="ARBA00022714"/>
    </source>
</evidence>
<feature type="modified residue" description="N6-carboxylysine" evidence="15">
    <location>
        <position position="131"/>
    </location>
</feature>
<comment type="similarity">
    <text evidence="2 15">Belongs to the IlvD/Edd family.</text>
</comment>
<dbReference type="NCBIfam" id="TIGR00110">
    <property type="entry name" value="ilvD"/>
    <property type="match status" value="1"/>
</dbReference>
<evidence type="ECO:0000256" key="5">
    <source>
        <dbReference type="ARBA" id="ARBA00022723"/>
    </source>
</evidence>
<dbReference type="GO" id="GO:0051537">
    <property type="term" value="F:2 iron, 2 sulfur cluster binding"/>
    <property type="evidence" value="ECO:0007669"/>
    <property type="project" value="UniProtKB-UniRule"/>
</dbReference>
<keyword evidence="3 15" id="KW-0028">Amino-acid biosynthesis</keyword>
<dbReference type="Gene3D" id="3.50.30.80">
    <property type="entry name" value="IlvD/EDD C-terminal domain-like"/>
    <property type="match status" value="1"/>
</dbReference>
<dbReference type="InterPro" id="IPR037237">
    <property type="entry name" value="IlvD/EDD_N"/>
</dbReference>